<dbReference type="EMBL" id="ML003095">
    <property type="protein sequence ID" value="RKP34720.1"/>
    <property type="molecule type" value="Genomic_DNA"/>
</dbReference>
<feature type="region of interest" description="Disordered" evidence="1">
    <location>
        <begin position="21"/>
        <end position="55"/>
    </location>
</feature>
<sequence>MKPCLVPVTLLGLALACSVASRPQPADSGKEIGGQARHEATDTSSQTKPTGTLGPLSSEIFYSILKHLPANDRFHISKVNNRFNNLVNQDRTTQEIFQGVRV</sequence>
<accession>A0A4P9ZQN1</accession>
<gene>
    <name evidence="4" type="ORF">BJ085DRAFT_34922</name>
</gene>
<feature type="chain" id="PRO_5020393787" description="F-box domain-containing protein" evidence="2">
    <location>
        <begin position="17"/>
        <end position="102"/>
    </location>
</feature>
<name>A0A4P9ZQN1_9FUNG</name>
<dbReference type="Pfam" id="PF00646">
    <property type="entry name" value="F-box"/>
    <property type="match status" value="1"/>
</dbReference>
<evidence type="ECO:0000313" key="5">
    <source>
        <dbReference type="Proteomes" id="UP000268162"/>
    </source>
</evidence>
<evidence type="ECO:0000313" key="4">
    <source>
        <dbReference type="EMBL" id="RKP34720.1"/>
    </source>
</evidence>
<dbReference type="Proteomes" id="UP000268162">
    <property type="component" value="Unassembled WGS sequence"/>
</dbReference>
<evidence type="ECO:0000256" key="2">
    <source>
        <dbReference type="SAM" id="SignalP"/>
    </source>
</evidence>
<dbReference type="AlphaFoldDB" id="A0A4P9ZQN1"/>
<dbReference type="CDD" id="cd09917">
    <property type="entry name" value="F-box_SF"/>
    <property type="match status" value="1"/>
</dbReference>
<dbReference type="InterPro" id="IPR001810">
    <property type="entry name" value="F-box_dom"/>
</dbReference>
<feature type="signal peptide" evidence="2">
    <location>
        <begin position="1"/>
        <end position="16"/>
    </location>
</feature>
<dbReference type="PROSITE" id="PS51257">
    <property type="entry name" value="PROKAR_LIPOPROTEIN"/>
    <property type="match status" value="1"/>
</dbReference>
<dbReference type="InterPro" id="IPR036047">
    <property type="entry name" value="F-box-like_dom_sf"/>
</dbReference>
<proteinExistence type="predicted"/>
<protein>
    <recommendedName>
        <fullName evidence="3">F-box domain-containing protein</fullName>
    </recommendedName>
</protein>
<dbReference type="SMART" id="SM00256">
    <property type="entry name" value="FBOX"/>
    <property type="match status" value="1"/>
</dbReference>
<organism evidence="4 5">
    <name type="scientific">Dimargaris cristalligena</name>
    <dbReference type="NCBI Taxonomy" id="215637"/>
    <lineage>
        <taxon>Eukaryota</taxon>
        <taxon>Fungi</taxon>
        <taxon>Fungi incertae sedis</taxon>
        <taxon>Zoopagomycota</taxon>
        <taxon>Kickxellomycotina</taxon>
        <taxon>Dimargaritomycetes</taxon>
        <taxon>Dimargaritales</taxon>
        <taxon>Dimargaritaceae</taxon>
        <taxon>Dimargaris</taxon>
    </lineage>
</organism>
<keyword evidence="2" id="KW-0732">Signal</keyword>
<dbReference type="PROSITE" id="PS50181">
    <property type="entry name" value="FBOX"/>
    <property type="match status" value="1"/>
</dbReference>
<evidence type="ECO:0000256" key="1">
    <source>
        <dbReference type="SAM" id="MobiDB-lite"/>
    </source>
</evidence>
<evidence type="ECO:0000259" key="3">
    <source>
        <dbReference type="PROSITE" id="PS50181"/>
    </source>
</evidence>
<feature type="domain" description="F-box" evidence="3">
    <location>
        <begin position="50"/>
        <end position="96"/>
    </location>
</feature>
<dbReference type="SUPFAM" id="SSF81383">
    <property type="entry name" value="F-box domain"/>
    <property type="match status" value="1"/>
</dbReference>
<reference evidence="5" key="1">
    <citation type="journal article" date="2018" name="Nat. Microbiol.">
        <title>Leveraging single-cell genomics to expand the fungal tree of life.</title>
        <authorList>
            <person name="Ahrendt S.R."/>
            <person name="Quandt C.A."/>
            <person name="Ciobanu D."/>
            <person name="Clum A."/>
            <person name="Salamov A."/>
            <person name="Andreopoulos B."/>
            <person name="Cheng J.F."/>
            <person name="Woyke T."/>
            <person name="Pelin A."/>
            <person name="Henrissat B."/>
            <person name="Reynolds N.K."/>
            <person name="Benny G.L."/>
            <person name="Smith M.E."/>
            <person name="James T.Y."/>
            <person name="Grigoriev I.V."/>
        </authorList>
    </citation>
    <scope>NUCLEOTIDE SEQUENCE [LARGE SCALE GENOMIC DNA]</scope>
    <source>
        <strain evidence="5">RSA 468</strain>
    </source>
</reference>
<keyword evidence="5" id="KW-1185">Reference proteome</keyword>